<dbReference type="Gene3D" id="1.20.1280.50">
    <property type="match status" value="1"/>
</dbReference>
<evidence type="ECO:0000313" key="3">
    <source>
        <dbReference type="EMBL" id="PHT58996.1"/>
    </source>
</evidence>
<reference evidence="3 4" key="2">
    <citation type="journal article" date="2017" name="J. Anim. Genet.">
        <title>Multiple reference genome sequences of hot pepper reveal the massive evolution of plant disease resistance genes by retroduplication.</title>
        <authorList>
            <person name="Kim S."/>
            <person name="Park J."/>
            <person name="Yeom S.-I."/>
            <person name="Kim Y.-M."/>
            <person name="Seo E."/>
            <person name="Kim K.-T."/>
            <person name="Kim M.-S."/>
            <person name="Lee J.M."/>
            <person name="Cheong K."/>
            <person name="Shin H.-S."/>
            <person name="Kim S.-B."/>
            <person name="Han K."/>
            <person name="Lee J."/>
            <person name="Park M."/>
            <person name="Lee H.-A."/>
            <person name="Lee H.-Y."/>
            <person name="Lee Y."/>
            <person name="Oh S."/>
            <person name="Lee J.H."/>
            <person name="Choi E."/>
            <person name="Choi E."/>
            <person name="Lee S.E."/>
            <person name="Jeon J."/>
            <person name="Kim H."/>
            <person name="Choi G."/>
            <person name="Song H."/>
            <person name="Lee J."/>
            <person name="Lee S.-C."/>
            <person name="Kwon J.-K."/>
            <person name="Lee H.-Y."/>
            <person name="Koo N."/>
            <person name="Hong Y."/>
            <person name="Kim R.W."/>
            <person name="Kang W.-H."/>
            <person name="Huh J.H."/>
            <person name="Kang B.-C."/>
            <person name="Yang T.-J."/>
            <person name="Lee Y.-H."/>
            <person name="Bennetzen J.L."/>
            <person name="Choi D."/>
        </authorList>
    </citation>
    <scope>NUCLEOTIDE SEQUENCE [LARGE SCALE GENOMIC DNA]</scope>
    <source>
        <strain evidence="3 4">cv. PBC81</strain>
    </source>
</reference>
<keyword evidence="4" id="KW-1185">Reference proteome</keyword>
<gene>
    <name evidence="2" type="ORF">CQW23_01358</name>
    <name evidence="3" type="ORF">CQW23_01359</name>
</gene>
<dbReference type="InterPro" id="IPR036047">
    <property type="entry name" value="F-box-like_dom_sf"/>
</dbReference>
<evidence type="ECO:0000259" key="1">
    <source>
        <dbReference type="PROSITE" id="PS50181"/>
    </source>
</evidence>
<dbReference type="InterPro" id="IPR050796">
    <property type="entry name" value="SCF_F-box_component"/>
</dbReference>
<dbReference type="InterPro" id="IPR006527">
    <property type="entry name" value="F-box-assoc_dom_typ1"/>
</dbReference>
<dbReference type="Pfam" id="PF07734">
    <property type="entry name" value="FBA_1"/>
    <property type="match status" value="1"/>
</dbReference>
<dbReference type="Pfam" id="PF00646">
    <property type="entry name" value="F-box"/>
    <property type="match status" value="1"/>
</dbReference>
<dbReference type="NCBIfam" id="TIGR01640">
    <property type="entry name" value="F_box_assoc_1"/>
    <property type="match status" value="1"/>
</dbReference>
<dbReference type="EMBL" id="MLFT02000001">
    <property type="protein sequence ID" value="PHT58995.1"/>
    <property type="molecule type" value="Genomic_DNA"/>
</dbReference>
<dbReference type="PROSITE" id="PS50181">
    <property type="entry name" value="FBOX"/>
    <property type="match status" value="1"/>
</dbReference>
<dbReference type="AlphaFoldDB" id="A0A2G2XNC3"/>
<reference evidence="3 4" key="1">
    <citation type="journal article" date="2017" name="Genome Biol.">
        <title>New reference genome sequences of hot pepper reveal the massive evolution of plant disease-resistance genes by retroduplication.</title>
        <authorList>
            <person name="Kim S."/>
            <person name="Park J."/>
            <person name="Yeom S.I."/>
            <person name="Kim Y.M."/>
            <person name="Seo E."/>
            <person name="Kim K.T."/>
            <person name="Kim M.S."/>
            <person name="Lee J.M."/>
            <person name="Cheong K."/>
            <person name="Shin H.S."/>
            <person name="Kim S.B."/>
            <person name="Han K."/>
            <person name="Lee J."/>
            <person name="Park M."/>
            <person name="Lee H.A."/>
            <person name="Lee H.Y."/>
            <person name="Lee Y."/>
            <person name="Oh S."/>
            <person name="Lee J.H."/>
            <person name="Choi E."/>
            <person name="Choi E."/>
            <person name="Lee S.E."/>
            <person name="Jeon J."/>
            <person name="Kim H."/>
            <person name="Choi G."/>
            <person name="Song H."/>
            <person name="Lee J."/>
            <person name="Lee S.C."/>
            <person name="Kwon J.K."/>
            <person name="Lee H.Y."/>
            <person name="Koo N."/>
            <person name="Hong Y."/>
            <person name="Kim R.W."/>
            <person name="Kang W.H."/>
            <person name="Huh J.H."/>
            <person name="Kang B.C."/>
            <person name="Yang T.J."/>
            <person name="Lee Y.H."/>
            <person name="Bennetzen J.L."/>
            <person name="Choi D."/>
        </authorList>
    </citation>
    <scope>NUCLEOTIDE SEQUENCE [LARGE SCALE GENOMIC DNA]</scope>
    <source>
        <strain evidence="4">cv. PBC81</strain>
        <strain evidence="3">PBC81</strain>
        <tissue evidence="3">Leaf</tissue>
    </source>
</reference>
<evidence type="ECO:0000313" key="2">
    <source>
        <dbReference type="EMBL" id="PHT58995.1"/>
    </source>
</evidence>
<evidence type="ECO:0000313" key="4">
    <source>
        <dbReference type="Proteomes" id="UP000224567"/>
    </source>
</evidence>
<dbReference type="InterPro" id="IPR001810">
    <property type="entry name" value="F-box_dom"/>
</dbReference>
<dbReference type="CDD" id="cd22157">
    <property type="entry name" value="F-box_AtFBW1-like"/>
    <property type="match status" value="1"/>
</dbReference>
<dbReference type="SMART" id="SM00256">
    <property type="entry name" value="FBOX"/>
    <property type="match status" value="1"/>
</dbReference>
<proteinExistence type="predicted"/>
<dbReference type="PANTHER" id="PTHR31672">
    <property type="entry name" value="BNACNNG10540D PROTEIN"/>
    <property type="match status" value="1"/>
</dbReference>
<dbReference type="STRING" id="33114.A0A2G2XNC3"/>
<organism evidence="3 4">
    <name type="scientific">Capsicum baccatum</name>
    <name type="common">Peruvian pepper</name>
    <dbReference type="NCBI Taxonomy" id="33114"/>
    <lineage>
        <taxon>Eukaryota</taxon>
        <taxon>Viridiplantae</taxon>
        <taxon>Streptophyta</taxon>
        <taxon>Embryophyta</taxon>
        <taxon>Tracheophyta</taxon>
        <taxon>Spermatophyta</taxon>
        <taxon>Magnoliopsida</taxon>
        <taxon>eudicotyledons</taxon>
        <taxon>Gunneridae</taxon>
        <taxon>Pentapetalae</taxon>
        <taxon>asterids</taxon>
        <taxon>lamiids</taxon>
        <taxon>Solanales</taxon>
        <taxon>Solanaceae</taxon>
        <taxon>Solanoideae</taxon>
        <taxon>Capsiceae</taxon>
        <taxon>Capsicum</taxon>
    </lineage>
</organism>
<dbReference type="OrthoDB" id="904379at2759"/>
<name>A0A2G2XNC3_CAPBA</name>
<feature type="domain" description="F-box" evidence="1">
    <location>
        <begin position="1"/>
        <end position="44"/>
    </location>
</feature>
<comment type="caution">
    <text evidence="3">The sequence shown here is derived from an EMBL/GenBank/DDBJ whole genome shotgun (WGS) entry which is preliminary data.</text>
</comment>
<accession>A0A2G2XNC3</accession>
<dbReference type="InterPro" id="IPR017451">
    <property type="entry name" value="F-box-assoc_interact_dom"/>
</dbReference>
<dbReference type="SUPFAM" id="SSF81383">
    <property type="entry name" value="F-box domain"/>
    <property type="match status" value="1"/>
</dbReference>
<protein>
    <recommendedName>
        <fullName evidence="1">F-box domain-containing protein</fullName>
    </recommendedName>
</protein>
<sequence length="405" mass="45541">MSDVPREVIIEILSRLPVISLLKFRCVSKAFKTLIDSPKFIKAHIKQQQERNPNAHLNLFLKAHNESDNLFSLEFTSNTSTQHHPKVLDHPLKQLDGPTQVLGSCRGLVLISNSMSDNGVWNPSTKRFRKLPVWEFNPSRNSSGRAPHEWGPGFMQISGGFGYDKDGEDYKVVTIGQWYHPDDEPKMVSEVMVYSLRYGGWKKVEDSPYWLVKEENGTAAGGALYWLVTKEPFSCVRSLILVGLNLGTERFEKVPFPVGLGKPFQLNLAVLGKCLCLISGYCISAKNHVLDHVDMWMMKDCGVEQSWVKLFTVEQLDGRQNFSSLKPIAYSGTGKEVLLEMDNTKLLWYSLEKKSVKPAKVSGGLEAFESFVNLGTLVPLYYGGGDEKGTKKGMEERDDSVIEEL</sequence>
<dbReference type="PANTHER" id="PTHR31672:SF13">
    <property type="entry name" value="F-BOX PROTEIN CPR30-LIKE"/>
    <property type="match status" value="1"/>
</dbReference>
<dbReference type="EMBL" id="MLFT02000001">
    <property type="protein sequence ID" value="PHT58996.1"/>
    <property type="molecule type" value="Genomic_DNA"/>
</dbReference>
<dbReference type="Proteomes" id="UP000224567">
    <property type="component" value="Unassembled WGS sequence"/>
</dbReference>